<evidence type="ECO:0000313" key="2">
    <source>
        <dbReference type="Proteomes" id="UP000009168"/>
    </source>
</evidence>
<accession>W7XGB4</accession>
<sequence length="153" mass="18377">MNTMIIYKTKNISTKAIFNWSEKRIPLSNHKIIIFKINRANYFKILLIKQKAKLIFYKQNKVIVNKTFKFKKIHLKFHQKRFLKAVKKFMIVANNQIKIKKIMNLLNKVTQLIRIIAQQPLVILKIKVQGLIILKKMNFIKKNKKIKILFQRS</sequence>
<dbReference type="EMBL" id="GG662453">
    <property type="protein sequence ID" value="EWS71904.1"/>
    <property type="molecule type" value="Genomic_DNA"/>
</dbReference>
<reference evidence="2" key="1">
    <citation type="journal article" date="2006" name="PLoS Biol.">
        <title>Macronuclear genome sequence of the ciliate Tetrahymena thermophila, a model eukaryote.</title>
        <authorList>
            <person name="Eisen J.A."/>
            <person name="Coyne R.S."/>
            <person name="Wu M."/>
            <person name="Wu D."/>
            <person name="Thiagarajan M."/>
            <person name="Wortman J.R."/>
            <person name="Badger J.H."/>
            <person name="Ren Q."/>
            <person name="Amedeo P."/>
            <person name="Jones K.M."/>
            <person name="Tallon L.J."/>
            <person name="Delcher A.L."/>
            <person name="Salzberg S.L."/>
            <person name="Silva J.C."/>
            <person name="Haas B.J."/>
            <person name="Majoros W.H."/>
            <person name="Farzad M."/>
            <person name="Carlton J.M."/>
            <person name="Smith R.K. Jr."/>
            <person name="Garg J."/>
            <person name="Pearlman R.E."/>
            <person name="Karrer K.M."/>
            <person name="Sun L."/>
            <person name="Manning G."/>
            <person name="Elde N.C."/>
            <person name="Turkewitz A.P."/>
            <person name="Asai D.J."/>
            <person name="Wilkes D.E."/>
            <person name="Wang Y."/>
            <person name="Cai H."/>
            <person name="Collins K."/>
            <person name="Stewart B.A."/>
            <person name="Lee S.R."/>
            <person name="Wilamowska K."/>
            <person name="Weinberg Z."/>
            <person name="Ruzzo W.L."/>
            <person name="Wloga D."/>
            <person name="Gaertig J."/>
            <person name="Frankel J."/>
            <person name="Tsao C.-C."/>
            <person name="Gorovsky M.A."/>
            <person name="Keeling P.J."/>
            <person name="Waller R.F."/>
            <person name="Patron N.J."/>
            <person name="Cherry J.M."/>
            <person name="Stover N.A."/>
            <person name="Krieger C.J."/>
            <person name="del Toro C."/>
            <person name="Ryder H.F."/>
            <person name="Williamson S.C."/>
            <person name="Barbeau R.A."/>
            <person name="Hamilton E.P."/>
            <person name="Orias E."/>
        </authorList>
    </citation>
    <scope>NUCLEOTIDE SEQUENCE [LARGE SCALE GENOMIC DNA]</scope>
    <source>
        <strain evidence="2">SB210</strain>
    </source>
</reference>
<organism evidence="1 2">
    <name type="scientific">Tetrahymena thermophila (strain SB210)</name>
    <dbReference type="NCBI Taxonomy" id="312017"/>
    <lineage>
        <taxon>Eukaryota</taxon>
        <taxon>Sar</taxon>
        <taxon>Alveolata</taxon>
        <taxon>Ciliophora</taxon>
        <taxon>Intramacronucleata</taxon>
        <taxon>Oligohymenophorea</taxon>
        <taxon>Hymenostomatida</taxon>
        <taxon>Tetrahymenina</taxon>
        <taxon>Tetrahymenidae</taxon>
        <taxon>Tetrahymena</taxon>
    </lineage>
</organism>
<name>W7XGB4_TETTS</name>
<dbReference type="Proteomes" id="UP000009168">
    <property type="component" value="Unassembled WGS sequence"/>
</dbReference>
<proteinExistence type="predicted"/>
<keyword evidence="2" id="KW-1185">Reference proteome</keyword>
<evidence type="ECO:0000313" key="1">
    <source>
        <dbReference type="EMBL" id="EWS71904.1"/>
    </source>
</evidence>
<dbReference type="InParanoid" id="W7XGB4"/>
<dbReference type="AlphaFoldDB" id="W7XGB4"/>
<protein>
    <submittedName>
        <fullName evidence="1">Uncharacterized protein</fullName>
    </submittedName>
</protein>
<dbReference type="GeneID" id="24441962"/>
<gene>
    <name evidence="1" type="ORF">TTHERM_001225661</name>
</gene>
<dbReference type="KEGG" id="tet:TTHERM_001225661"/>
<dbReference type="RefSeq" id="XP_012655561.1">
    <property type="nucleotide sequence ID" value="XM_012800107.1"/>
</dbReference>